<name>A0A9P7J4C0_9AGAM</name>
<protein>
    <submittedName>
        <fullName evidence="2">Uncharacterized protein</fullName>
    </submittedName>
</protein>
<evidence type="ECO:0000313" key="3">
    <source>
        <dbReference type="Proteomes" id="UP000807769"/>
    </source>
</evidence>
<feature type="region of interest" description="Disordered" evidence="1">
    <location>
        <begin position="229"/>
        <end position="282"/>
    </location>
</feature>
<sequence>MLILMELTLYYFDFICACNKSTNQKLAGVQDLEGLIPDWAEKVASEAQLKPSVPLSTCTSKTPQIVEFDADLDDDEYYELLATQGGKDLVHLVEKPRNTSKGLKCPLPVLKEPEYAEQDEFELLNDSEAAGDAEEQYDGDMEMVDDDGCADQKSLKAEAIMSVDISDSKIASKLVKTEDTISHNPRTKIKKGQAKNADLLGAWPQLICCAPYPKDFRRLATLVESAGGLPEERGKRPEEHGRVPEECRKCSGEFPLQGNTSTGKQDGRIGGLEDRRSGGQDV</sequence>
<evidence type="ECO:0000313" key="2">
    <source>
        <dbReference type="EMBL" id="KAG1801895.1"/>
    </source>
</evidence>
<feature type="compositionally biased region" description="Basic and acidic residues" evidence="1">
    <location>
        <begin position="230"/>
        <end position="251"/>
    </location>
</feature>
<comment type="caution">
    <text evidence="2">The sequence shown here is derived from an EMBL/GenBank/DDBJ whole genome shotgun (WGS) entry which is preliminary data.</text>
</comment>
<accession>A0A9P7J4C0</accession>
<keyword evidence="3" id="KW-1185">Reference proteome</keyword>
<dbReference type="AlphaFoldDB" id="A0A9P7J4C0"/>
<dbReference type="Proteomes" id="UP000807769">
    <property type="component" value="Unassembled WGS sequence"/>
</dbReference>
<reference evidence="2" key="1">
    <citation type="journal article" date="2020" name="New Phytol.">
        <title>Comparative genomics reveals dynamic genome evolution in host specialist ectomycorrhizal fungi.</title>
        <authorList>
            <person name="Lofgren L.A."/>
            <person name="Nguyen N.H."/>
            <person name="Vilgalys R."/>
            <person name="Ruytinx J."/>
            <person name="Liao H.L."/>
            <person name="Branco S."/>
            <person name="Kuo A."/>
            <person name="LaButti K."/>
            <person name="Lipzen A."/>
            <person name="Andreopoulos W."/>
            <person name="Pangilinan J."/>
            <person name="Riley R."/>
            <person name="Hundley H."/>
            <person name="Na H."/>
            <person name="Barry K."/>
            <person name="Grigoriev I.V."/>
            <person name="Stajich J.E."/>
            <person name="Kennedy P.G."/>
        </authorList>
    </citation>
    <scope>NUCLEOTIDE SEQUENCE</scope>
    <source>
        <strain evidence="2">MN1</strain>
    </source>
</reference>
<proteinExistence type="predicted"/>
<dbReference type="EMBL" id="JABBWG010000086">
    <property type="protein sequence ID" value="KAG1801895.1"/>
    <property type="molecule type" value="Genomic_DNA"/>
</dbReference>
<dbReference type="GeneID" id="64635302"/>
<organism evidence="2 3">
    <name type="scientific">Suillus subaureus</name>
    <dbReference type="NCBI Taxonomy" id="48587"/>
    <lineage>
        <taxon>Eukaryota</taxon>
        <taxon>Fungi</taxon>
        <taxon>Dikarya</taxon>
        <taxon>Basidiomycota</taxon>
        <taxon>Agaricomycotina</taxon>
        <taxon>Agaricomycetes</taxon>
        <taxon>Agaricomycetidae</taxon>
        <taxon>Boletales</taxon>
        <taxon>Suillineae</taxon>
        <taxon>Suillaceae</taxon>
        <taxon>Suillus</taxon>
    </lineage>
</organism>
<feature type="compositionally biased region" description="Basic and acidic residues" evidence="1">
    <location>
        <begin position="265"/>
        <end position="282"/>
    </location>
</feature>
<dbReference type="OrthoDB" id="2671703at2759"/>
<dbReference type="RefSeq" id="XP_041186163.1">
    <property type="nucleotide sequence ID" value="XM_041341286.1"/>
</dbReference>
<evidence type="ECO:0000256" key="1">
    <source>
        <dbReference type="SAM" id="MobiDB-lite"/>
    </source>
</evidence>
<gene>
    <name evidence="2" type="ORF">BJ212DRAFT_1487518</name>
</gene>